<name>C3YLI1_BRAFL</name>
<dbReference type="InParanoid" id="C3YLI1"/>
<dbReference type="PANTHER" id="PTHR23048">
    <property type="entry name" value="MYOSIN LIGHT CHAIN 1, 3"/>
    <property type="match status" value="1"/>
</dbReference>
<dbReference type="PROSITE" id="PS00018">
    <property type="entry name" value="EF_HAND_1"/>
    <property type="match status" value="3"/>
</dbReference>
<feature type="domain" description="EF-hand" evidence="4">
    <location>
        <begin position="120"/>
        <end position="154"/>
    </location>
</feature>
<feature type="domain" description="EF-hand" evidence="4">
    <location>
        <begin position="192"/>
        <end position="227"/>
    </location>
</feature>
<sequence length="266" mass="29533">MPPGFFTILLSQHLFTTKSQRLYVVTLAVRRNVHPERACIGLPQTRSRAYRALRPQTSRTSAGPDIGLPPAVSASPRAAQLTPRASPGTQPRVRFPAGQANMASGKATGPAAWEKELSQEEIAELKQAFSEFDKGTGMIDTGDLGYIMRAMGQNPTEQEVQDMVNEVDLDQSGTIDFNEFMSVMAHKLLETDHAEMLRVAFRVFDKDGNGYIDSGELRHVMTHLGEKLSEGEVDEMIRLADVDGDGQLCYDEFVNLMKPKRDKDEF</sequence>
<dbReference type="SUPFAM" id="SSF47473">
    <property type="entry name" value="EF-hand"/>
    <property type="match status" value="1"/>
</dbReference>
<reference evidence="5" key="1">
    <citation type="journal article" date="2008" name="Nature">
        <title>The amphioxus genome and the evolution of the chordate karyotype.</title>
        <authorList>
            <consortium name="US DOE Joint Genome Institute (JGI-PGF)"/>
            <person name="Putnam N.H."/>
            <person name="Butts T."/>
            <person name="Ferrier D.E.K."/>
            <person name="Furlong R.F."/>
            <person name="Hellsten U."/>
            <person name="Kawashima T."/>
            <person name="Robinson-Rechavi M."/>
            <person name="Shoguchi E."/>
            <person name="Terry A."/>
            <person name="Yu J.-K."/>
            <person name="Benito-Gutierrez E.L."/>
            <person name="Dubchak I."/>
            <person name="Garcia-Fernandez J."/>
            <person name="Gibson-Brown J.J."/>
            <person name="Grigoriev I.V."/>
            <person name="Horton A.C."/>
            <person name="de Jong P.J."/>
            <person name="Jurka J."/>
            <person name="Kapitonov V.V."/>
            <person name="Kohara Y."/>
            <person name="Kuroki Y."/>
            <person name="Lindquist E."/>
            <person name="Lucas S."/>
            <person name="Osoegawa K."/>
            <person name="Pennacchio L.A."/>
            <person name="Salamov A.A."/>
            <person name="Satou Y."/>
            <person name="Sauka-Spengler T."/>
            <person name="Schmutz J."/>
            <person name="Shin-I T."/>
            <person name="Toyoda A."/>
            <person name="Bronner-Fraser M."/>
            <person name="Fujiyama A."/>
            <person name="Holland L.Z."/>
            <person name="Holland P.W.H."/>
            <person name="Satoh N."/>
            <person name="Rokhsar D.S."/>
        </authorList>
    </citation>
    <scope>NUCLEOTIDE SEQUENCE [LARGE SCALE GENOMIC DNA]</scope>
    <source>
        <strain evidence="5">S238N-H82</strain>
        <tissue evidence="5">Testes</tissue>
    </source>
</reference>
<dbReference type="InterPro" id="IPR002048">
    <property type="entry name" value="EF_hand_dom"/>
</dbReference>
<dbReference type="AlphaFoldDB" id="C3YLI1"/>
<protein>
    <recommendedName>
        <fullName evidence="4">EF-hand domain-containing protein</fullName>
    </recommendedName>
</protein>
<dbReference type="FunFam" id="1.10.238.10:FF:000003">
    <property type="entry name" value="Calmodulin A"/>
    <property type="match status" value="1"/>
</dbReference>
<evidence type="ECO:0000259" key="4">
    <source>
        <dbReference type="PROSITE" id="PS50222"/>
    </source>
</evidence>
<feature type="region of interest" description="Disordered" evidence="3">
    <location>
        <begin position="53"/>
        <end position="92"/>
    </location>
</feature>
<dbReference type="PROSITE" id="PS50222">
    <property type="entry name" value="EF_HAND_2"/>
    <property type="match status" value="4"/>
</dbReference>
<dbReference type="InterPro" id="IPR011992">
    <property type="entry name" value="EF-hand-dom_pair"/>
</dbReference>
<dbReference type="InterPro" id="IPR018247">
    <property type="entry name" value="EF_Hand_1_Ca_BS"/>
</dbReference>
<keyword evidence="2" id="KW-0106">Calcium</keyword>
<dbReference type="STRING" id="7739.C3YLI1"/>
<evidence type="ECO:0000313" key="5">
    <source>
        <dbReference type="EMBL" id="EEN58918.1"/>
    </source>
</evidence>
<dbReference type="InterPro" id="IPR050230">
    <property type="entry name" value="CALM/Myosin/TropC-like"/>
</dbReference>
<evidence type="ECO:0000256" key="2">
    <source>
        <dbReference type="ARBA" id="ARBA00022837"/>
    </source>
</evidence>
<accession>C3YLI1</accession>
<dbReference type="CDD" id="cd00051">
    <property type="entry name" value="EFh"/>
    <property type="match status" value="2"/>
</dbReference>
<organism>
    <name type="scientific">Branchiostoma floridae</name>
    <name type="common">Florida lancelet</name>
    <name type="synonym">Amphioxus</name>
    <dbReference type="NCBI Taxonomy" id="7739"/>
    <lineage>
        <taxon>Eukaryota</taxon>
        <taxon>Metazoa</taxon>
        <taxon>Chordata</taxon>
        <taxon>Cephalochordata</taxon>
        <taxon>Leptocardii</taxon>
        <taxon>Amphioxiformes</taxon>
        <taxon>Branchiostomatidae</taxon>
        <taxon>Branchiostoma</taxon>
    </lineage>
</organism>
<evidence type="ECO:0000256" key="1">
    <source>
        <dbReference type="ARBA" id="ARBA00022737"/>
    </source>
</evidence>
<proteinExistence type="predicted"/>
<dbReference type="eggNOG" id="KOG0027">
    <property type="taxonomic scope" value="Eukaryota"/>
</dbReference>
<evidence type="ECO:0000256" key="3">
    <source>
        <dbReference type="SAM" id="MobiDB-lite"/>
    </source>
</evidence>
<dbReference type="SMART" id="SM00054">
    <property type="entry name" value="EFh"/>
    <property type="match status" value="4"/>
</dbReference>
<gene>
    <name evidence="5" type="ORF">BRAFLDRAFT_98094</name>
</gene>
<dbReference type="EMBL" id="GG666527">
    <property type="protein sequence ID" value="EEN58918.1"/>
    <property type="molecule type" value="Genomic_DNA"/>
</dbReference>
<dbReference type="Pfam" id="PF13499">
    <property type="entry name" value="EF-hand_7"/>
    <property type="match status" value="2"/>
</dbReference>
<dbReference type="Gene3D" id="1.10.238.10">
    <property type="entry name" value="EF-hand"/>
    <property type="match status" value="2"/>
</dbReference>
<keyword evidence="1" id="KW-0677">Repeat</keyword>
<feature type="domain" description="EF-hand" evidence="4">
    <location>
        <begin position="228"/>
        <end position="263"/>
    </location>
</feature>
<dbReference type="GO" id="GO:0005509">
    <property type="term" value="F:calcium ion binding"/>
    <property type="evidence" value="ECO:0007669"/>
    <property type="project" value="InterPro"/>
</dbReference>
<dbReference type="PANTHER" id="PTHR23048:SF0">
    <property type="entry name" value="CALMODULIN LIKE 3"/>
    <property type="match status" value="1"/>
</dbReference>
<feature type="domain" description="EF-hand" evidence="4">
    <location>
        <begin position="155"/>
        <end position="190"/>
    </location>
</feature>